<reference evidence="1 2" key="1">
    <citation type="submission" date="2018-02" db="EMBL/GenBank/DDBJ databases">
        <authorList>
            <person name="Moore K."/>
            <person name="Momper L."/>
        </authorList>
    </citation>
    <scope>NUCLEOTIDE SEQUENCE [LARGE SCALE GENOMIC DNA]</scope>
    <source>
        <strain evidence="1 2">CCALA 015</strain>
    </source>
</reference>
<gene>
    <name evidence="1" type="ORF">C7B81_11055</name>
</gene>
<comment type="caution">
    <text evidence="1">The sequence shown here is derived from an EMBL/GenBank/DDBJ whole genome shotgun (WGS) entry which is preliminary data.</text>
</comment>
<accession>A0ABX5F621</accession>
<dbReference type="InterPro" id="IPR053191">
    <property type="entry name" value="DcsG_Biosynth_Enzyme"/>
</dbReference>
<organism evidence="1 2">
    <name type="scientific">Aphanothece cf. minutissima CCALA 015</name>
    <dbReference type="NCBI Taxonomy" id="2107695"/>
    <lineage>
        <taxon>Bacteria</taxon>
        <taxon>Bacillati</taxon>
        <taxon>Cyanobacteriota</taxon>
        <taxon>Cyanophyceae</taxon>
        <taxon>Oscillatoriophycideae</taxon>
        <taxon>Chroococcales</taxon>
        <taxon>Aphanothecaceae</taxon>
        <taxon>Aphanothece</taxon>
    </lineage>
</organism>
<protein>
    <recommendedName>
        <fullName evidence="3">ATP-grasp domain-containing protein</fullName>
    </recommendedName>
</protein>
<name>A0ABX5F621_9CHRO</name>
<reference evidence="1 2" key="2">
    <citation type="submission" date="2018-03" db="EMBL/GenBank/DDBJ databases">
        <title>The ancient ancestry and fast evolution of plastids.</title>
        <authorList>
            <person name="Moore K.R."/>
            <person name="Magnabosco C."/>
            <person name="Momper L."/>
            <person name="Gold D.A."/>
            <person name="Bosak T."/>
            <person name="Fournier G.P."/>
        </authorList>
    </citation>
    <scope>NUCLEOTIDE SEQUENCE [LARGE SCALE GENOMIC DNA]</scope>
    <source>
        <strain evidence="1 2">CCALA 015</strain>
    </source>
</reference>
<dbReference type="PANTHER" id="PTHR39217:SF1">
    <property type="entry name" value="GLUTATHIONE SYNTHETASE"/>
    <property type="match status" value="1"/>
</dbReference>
<dbReference type="PANTHER" id="PTHR39217">
    <property type="match status" value="1"/>
</dbReference>
<dbReference type="EMBL" id="PVWP01000007">
    <property type="protein sequence ID" value="PSB36955.1"/>
    <property type="molecule type" value="Genomic_DNA"/>
</dbReference>
<dbReference type="RefSeq" id="WP_106221702.1">
    <property type="nucleotide sequence ID" value="NZ_PVWP01000007.1"/>
</dbReference>
<evidence type="ECO:0000313" key="1">
    <source>
        <dbReference type="EMBL" id="PSB36955.1"/>
    </source>
</evidence>
<dbReference type="Proteomes" id="UP000238218">
    <property type="component" value="Unassembled WGS sequence"/>
</dbReference>
<evidence type="ECO:0008006" key="3">
    <source>
        <dbReference type="Google" id="ProtNLM"/>
    </source>
</evidence>
<evidence type="ECO:0000313" key="2">
    <source>
        <dbReference type="Proteomes" id="UP000238218"/>
    </source>
</evidence>
<keyword evidence="2" id="KW-1185">Reference proteome</keyword>
<proteinExistence type="predicted"/>
<sequence>MGDPAHLKRIALLHLGRIHDETPALRARLARRGIASELVPLPPLAACERAADGPRAAGDDDWSRFDLVTVRDCRGSHQHPDFLPRIRALAQQLGSLGVPLANPLAVIEAGNAKNDYLPRLAREGVALIPSRWLPRGWCGSLVELLEDGGWQEAVLKPAIGSKSWHTYRVRREGARLTITAADGSQPVAAGAVDGWLAALTRHGEVCLQPFLSAVCREGEFSAVMLGGRFSHAVAKTVAAGGWIAHERFGGANILREASAAERQWAAAIEERLRRRFGVLPYARIDGLRDGAGDLLLLECELVIPRLFLGEGEAFDRYADVLLGPASTRMAW</sequence>
<dbReference type="SUPFAM" id="SSF56059">
    <property type="entry name" value="Glutathione synthetase ATP-binding domain-like"/>
    <property type="match status" value="1"/>
</dbReference>